<evidence type="ECO:0000313" key="2">
    <source>
        <dbReference type="Proteomes" id="UP000254764"/>
    </source>
</evidence>
<accession>A0A376AA04</accession>
<evidence type="ECO:0000313" key="1">
    <source>
        <dbReference type="EMBL" id="SSC64500.1"/>
    </source>
</evidence>
<dbReference type="Proteomes" id="UP000254764">
    <property type="component" value="Unassembled WGS sequence"/>
</dbReference>
<organism evidence="1 2">
    <name type="scientific">Ciceribacter selenitireducens ATCC BAA-1503</name>
    <dbReference type="NCBI Taxonomy" id="1336235"/>
    <lineage>
        <taxon>Bacteria</taxon>
        <taxon>Pseudomonadati</taxon>
        <taxon>Pseudomonadota</taxon>
        <taxon>Alphaproteobacteria</taxon>
        <taxon>Hyphomicrobiales</taxon>
        <taxon>Rhizobiaceae</taxon>
        <taxon>Ciceribacter</taxon>
    </lineage>
</organism>
<proteinExistence type="predicted"/>
<gene>
    <name evidence="1" type="ORF">RHIZ70_208</name>
</gene>
<sequence length="311" mass="33272">MVLKLKSERPLKRSIVKLAATIFLGKGFAHAQNWLPGLVLHQPKSPQDMGSILYKGQPVGGLSHVEVLRAAAHEVVHIVGSGPSIAGIDFSKVGPREAILLNGAISLMGEAIAAPLAIAVEDERFVWRHFPLMRDRIGAGTLCLFSVGVIRAICENDRTWLADKSVVLIDDLRKPYRLRRRSDRELGALDFAVVDGRGAGFSRDPSRGVFQGGSVAVSAVQFAAYCRPRIIGLFGIDITNAGEPRFYETAGDTAGSGIVGAAGRIVAHFVLARRVCAEHNIELLNFSPVSALIGAGFPYDPRFAAAKAATA</sequence>
<keyword evidence="2" id="KW-1185">Reference proteome</keyword>
<name>A0A376AA04_9HYPH</name>
<dbReference type="EMBL" id="UEYP01000011">
    <property type="protein sequence ID" value="SSC64500.1"/>
    <property type="molecule type" value="Genomic_DNA"/>
</dbReference>
<evidence type="ECO:0008006" key="3">
    <source>
        <dbReference type="Google" id="ProtNLM"/>
    </source>
</evidence>
<reference evidence="2" key="1">
    <citation type="submission" date="2018-07" db="EMBL/GenBank/DDBJ databases">
        <authorList>
            <person name="Peiro R."/>
            <person name="Begona"/>
            <person name="Cbmso G."/>
            <person name="Lopez M."/>
            <person name="Gonzalez S."/>
        </authorList>
    </citation>
    <scope>NUCLEOTIDE SEQUENCE [LARGE SCALE GENOMIC DNA]</scope>
</reference>
<dbReference type="AlphaFoldDB" id="A0A376AA04"/>
<protein>
    <recommendedName>
        <fullName evidence="3">Glycosyl transferase</fullName>
    </recommendedName>
</protein>